<dbReference type="STRING" id="1724.GCA_001044175_01002"/>
<reference evidence="3 4" key="1">
    <citation type="submission" date="2017-10" db="EMBL/GenBank/DDBJ databases">
        <title>Sequencing the genomes of 1000 actinobacteria strains.</title>
        <authorList>
            <person name="Klenk H.-P."/>
        </authorList>
    </citation>
    <scope>NUCLEOTIDE SEQUENCE [LARGE SCALE GENOMIC DNA]</scope>
    <source>
        <strain evidence="3 4">DSM 20688</strain>
    </source>
</reference>
<dbReference type="InterPro" id="IPR023509">
    <property type="entry name" value="DTD-like_sf"/>
</dbReference>
<evidence type="ECO:0000256" key="2">
    <source>
        <dbReference type="HAMAP-Rule" id="MF_00518"/>
    </source>
</evidence>
<keyword evidence="2" id="KW-0963">Cytoplasm</keyword>
<keyword evidence="2" id="KW-0820">tRNA-binding</keyword>
<comment type="caution">
    <text evidence="3">The sequence shown here is derived from an EMBL/GenBank/DDBJ whole genome shotgun (WGS) entry which is preliminary data.</text>
</comment>
<dbReference type="InterPro" id="IPR003732">
    <property type="entry name" value="Daa-tRNA_deacyls_DTD"/>
</dbReference>
<dbReference type="EC" id="3.1.1.-" evidence="2"/>
<dbReference type="GO" id="GO:0005737">
    <property type="term" value="C:cytoplasm"/>
    <property type="evidence" value="ECO:0007669"/>
    <property type="project" value="UniProtKB-SubCell"/>
</dbReference>
<dbReference type="Gene3D" id="3.50.80.10">
    <property type="entry name" value="D-tyrosyl-tRNA(Tyr) deacylase"/>
    <property type="match status" value="1"/>
</dbReference>
<comment type="subcellular location">
    <subcellularLocation>
        <location evidence="2">Cytoplasm</location>
    </subcellularLocation>
</comment>
<dbReference type="Pfam" id="PF02580">
    <property type="entry name" value="Tyr_Deacylase"/>
    <property type="match status" value="1"/>
</dbReference>
<dbReference type="GO" id="GO:0000049">
    <property type="term" value="F:tRNA binding"/>
    <property type="evidence" value="ECO:0007669"/>
    <property type="project" value="UniProtKB-UniRule"/>
</dbReference>
<keyword evidence="2" id="KW-0378">Hydrolase</keyword>
<dbReference type="SUPFAM" id="SSF69500">
    <property type="entry name" value="DTD-like"/>
    <property type="match status" value="1"/>
</dbReference>
<dbReference type="GO" id="GO:0051500">
    <property type="term" value="F:D-tyrosyl-tRNA(Tyr) deacylase activity"/>
    <property type="evidence" value="ECO:0007669"/>
    <property type="project" value="TreeGrafter"/>
</dbReference>
<evidence type="ECO:0000313" key="3">
    <source>
        <dbReference type="EMBL" id="PFG28576.1"/>
    </source>
</evidence>
<dbReference type="NCBIfam" id="TIGR00256">
    <property type="entry name" value="D-aminoacyl-tRNA deacylase"/>
    <property type="match status" value="1"/>
</dbReference>
<proteinExistence type="inferred from homology"/>
<accession>A0A2A9DQD9</accession>
<feature type="short sequence motif" description="Gly-cisPro motif, important for rejection of L-amino acids" evidence="2">
    <location>
        <begin position="136"/>
        <end position="137"/>
    </location>
</feature>
<dbReference type="GO" id="GO:0019478">
    <property type="term" value="P:D-amino acid catabolic process"/>
    <property type="evidence" value="ECO:0007669"/>
    <property type="project" value="UniProtKB-UniRule"/>
</dbReference>
<comment type="similarity">
    <text evidence="1 2">Belongs to the DTD family.</text>
</comment>
<comment type="catalytic activity">
    <reaction evidence="2">
        <text>glycyl-tRNA(Ala) + H2O = tRNA(Ala) + glycine + H(+)</text>
        <dbReference type="Rhea" id="RHEA:53744"/>
        <dbReference type="Rhea" id="RHEA-COMP:9657"/>
        <dbReference type="Rhea" id="RHEA-COMP:13640"/>
        <dbReference type="ChEBI" id="CHEBI:15377"/>
        <dbReference type="ChEBI" id="CHEBI:15378"/>
        <dbReference type="ChEBI" id="CHEBI:57305"/>
        <dbReference type="ChEBI" id="CHEBI:78442"/>
        <dbReference type="ChEBI" id="CHEBI:78522"/>
    </reaction>
</comment>
<comment type="domain">
    <text evidence="2">A Gly-cisPro motif from one monomer fits into the active site of the other monomer to allow specific chiral rejection of L-amino acids.</text>
</comment>
<protein>
    <recommendedName>
        <fullName evidence="2">D-aminoacyl-tRNA deacylase</fullName>
        <shortName evidence="2">DTD</shortName>
        <ecNumber evidence="2">3.1.1.96</ecNumber>
    </recommendedName>
    <alternativeName>
        <fullName evidence="2">Gly-tRNA(Ala) deacylase</fullName>
        <ecNumber evidence="2">3.1.1.-</ecNumber>
    </alternativeName>
</protein>
<dbReference type="PANTHER" id="PTHR10472">
    <property type="entry name" value="D-TYROSYL-TRNA TYR DEACYLASE"/>
    <property type="match status" value="1"/>
</dbReference>
<keyword evidence="4" id="KW-1185">Reference proteome</keyword>
<comment type="function">
    <text evidence="2">An aminoacyl-tRNA editing enzyme that deacylates mischarged D-aminoacyl-tRNAs. Also deacylates mischarged glycyl-tRNA(Ala), protecting cells against glycine mischarging by AlaRS. Acts via tRNA-based rather than protein-based catalysis; rejects L-amino acids rather than detecting D-amino acids in the active site. By recycling D-aminoacyl-tRNA to D-amino acids and free tRNA molecules, this enzyme counteracts the toxicity associated with the formation of D-aminoacyl-tRNA entities in vivo and helps enforce protein L-homochirality.</text>
</comment>
<dbReference type="AlphaFoldDB" id="A0A2A9DQD9"/>
<keyword evidence="2" id="KW-0694">RNA-binding</keyword>
<evidence type="ECO:0000256" key="1">
    <source>
        <dbReference type="ARBA" id="ARBA00009673"/>
    </source>
</evidence>
<sequence>MKAVLTRVTTAHVEVEGKIVAAFEAPDTGGILALVGVGHDDTEEDAKTMARKIAELRVLDGEKSVTDCDAPVIVVSQFTLQGETKKGRRPSWSNAAPGSVAQPLFDAVVDDLTARGLSVGTGVFGAMMNVHSVNAGPFTVLVDTQA</sequence>
<comment type="subunit">
    <text evidence="2">Homodimer.</text>
</comment>
<dbReference type="OrthoDB" id="9801395at2"/>
<dbReference type="EMBL" id="PDJF01000001">
    <property type="protein sequence ID" value="PFG28576.1"/>
    <property type="molecule type" value="Genomic_DNA"/>
</dbReference>
<dbReference type="GO" id="GO:0106026">
    <property type="term" value="F:Gly-tRNA(Ala) deacylase activity"/>
    <property type="evidence" value="ECO:0007669"/>
    <property type="project" value="UniProtKB-UniRule"/>
</dbReference>
<dbReference type="Proteomes" id="UP000221653">
    <property type="component" value="Unassembled WGS sequence"/>
</dbReference>
<comment type="catalytic activity">
    <reaction evidence="2">
        <text>a D-aminoacyl-tRNA + H2O = a tRNA + a D-alpha-amino acid + H(+)</text>
        <dbReference type="Rhea" id="RHEA:13953"/>
        <dbReference type="Rhea" id="RHEA-COMP:10123"/>
        <dbReference type="Rhea" id="RHEA-COMP:10124"/>
        <dbReference type="ChEBI" id="CHEBI:15377"/>
        <dbReference type="ChEBI" id="CHEBI:15378"/>
        <dbReference type="ChEBI" id="CHEBI:59871"/>
        <dbReference type="ChEBI" id="CHEBI:78442"/>
        <dbReference type="ChEBI" id="CHEBI:79333"/>
        <dbReference type="EC" id="3.1.1.96"/>
    </reaction>
</comment>
<evidence type="ECO:0000313" key="4">
    <source>
        <dbReference type="Proteomes" id="UP000221653"/>
    </source>
</evidence>
<name>A0A2A9DQD9_9CORY</name>
<dbReference type="PANTHER" id="PTHR10472:SF5">
    <property type="entry name" value="D-AMINOACYL-TRNA DEACYLASE 1"/>
    <property type="match status" value="1"/>
</dbReference>
<dbReference type="RefSeq" id="WP_048379157.1">
    <property type="nucleotide sequence ID" value="NZ_LDYE01000003.1"/>
</dbReference>
<dbReference type="GO" id="GO:0043908">
    <property type="term" value="F:Ser(Gly)-tRNA(Ala) hydrolase activity"/>
    <property type="evidence" value="ECO:0007669"/>
    <property type="project" value="UniProtKB-UniRule"/>
</dbReference>
<dbReference type="EC" id="3.1.1.96" evidence="2"/>
<organism evidence="3 4">
    <name type="scientific">Corynebacterium renale</name>
    <dbReference type="NCBI Taxonomy" id="1724"/>
    <lineage>
        <taxon>Bacteria</taxon>
        <taxon>Bacillati</taxon>
        <taxon>Actinomycetota</taxon>
        <taxon>Actinomycetes</taxon>
        <taxon>Mycobacteriales</taxon>
        <taxon>Corynebacteriaceae</taxon>
        <taxon>Corynebacterium</taxon>
    </lineage>
</organism>
<dbReference type="HAMAP" id="MF_00518">
    <property type="entry name" value="Deacylase_Dtd"/>
    <property type="match status" value="1"/>
</dbReference>
<gene>
    <name evidence="2" type="primary">dtd</name>
    <name evidence="3" type="ORF">ATK06_1688</name>
</gene>